<feature type="domain" description="AMP-dependent ligase C-terminal" evidence="2">
    <location>
        <begin position="342"/>
        <end position="431"/>
    </location>
</feature>
<dbReference type="EMBL" id="OBEL01000003">
    <property type="protein sequence ID" value="SNZ19998.1"/>
    <property type="molecule type" value="Genomic_DNA"/>
</dbReference>
<dbReference type="InterPro" id="IPR000873">
    <property type="entry name" value="AMP-dep_synth/lig_dom"/>
</dbReference>
<dbReference type="PANTHER" id="PTHR43845:SF1">
    <property type="entry name" value="BLR5969 PROTEIN"/>
    <property type="match status" value="1"/>
</dbReference>
<dbReference type="GO" id="GO:0016874">
    <property type="term" value="F:ligase activity"/>
    <property type="evidence" value="ECO:0007669"/>
    <property type="project" value="UniProtKB-KW"/>
</dbReference>
<evidence type="ECO:0000259" key="2">
    <source>
        <dbReference type="Pfam" id="PF14535"/>
    </source>
</evidence>
<dbReference type="Proteomes" id="UP000219439">
    <property type="component" value="Unassembled WGS sequence"/>
</dbReference>
<proteinExistence type="predicted"/>
<protein>
    <submittedName>
        <fullName evidence="3">Phenylacetate-CoA ligase</fullName>
    </submittedName>
</protein>
<accession>A0A285PEX5</accession>
<dbReference type="Pfam" id="PF14535">
    <property type="entry name" value="AMP-binding_C_2"/>
    <property type="match status" value="1"/>
</dbReference>
<feature type="domain" description="AMP-dependent synthetase/ligase" evidence="1">
    <location>
        <begin position="88"/>
        <end position="292"/>
    </location>
</feature>
<dbReference type="InterPro" id="IPR042099">
    <property type="entry name" value="ANL_N_sf"/>
</dbReference>
<dbReference type="Gene3D" id="3.30.300.30">
    <property type="match status" value="1"/>
</dbReference>
<dbReference type="RefSeq" id="WP_097154347.1">
    <property type="nucleotide sequence ID" value="NZ_OBEL01000003.1"/>
</dbReference>
<dbReference type="Gene3D" id="3.40.50.12780">
    <property type="entry name" value="N-terminal domain of ligase-like"/>
    <property type="match status" value="1"/>
</dbReference>
<dbReference type="PANTHER" id="PTHR43845">
    <property type="entry name" value="BLR5969 PROTEIN"/>
    <property type="match status" value="1"/>
</dbReference>
<dbReference type="OrthoDB" id="580775at2"/>
<keyword evidence="3" id="KW-0436">Ligase</keyword>
<dbReference type="Pfam" id="PF00501">
    <property type="entry name" value="AMP-binding"/>
    <property type="match status" value="1"/>
</dbReference>
<name>A0A285PEX5_9HYPH</name>
<keyword evidence="4" id="KW-1185">Reference proteome</keyword>
<gene>
    <name evidence="3" type="ORF">SAMN06265368_3094</name>
</gene>
<sequence length="440" mass="48166">MSLLKNAEWADKATLASHQQTLWEKQSTYVAERSVFYQKLWQGTRPPQTLSDLAALPLSDKSQLRLSQAKHGPFGSYLAADPSEVNRLHRTSGTTGQAMNLALSARDCHITAVVGGRSHRAAGLKASDKVVHCLNYQMWMGGVSDHLTLEQTGAMVVPFGVGSSELLIRTIQEIGINAISCTPSYPSVLERVLESHFPNIDPKDLGLRLGLFGGEAGLDDPAFRQRLKDVWGMEPRNANYGVSDVFSNFASQCEHDTHLHFLGSDILYPELIDPDNGQVLDMQDGQIGELVLTHLAKDCQPLVRFRTGDILQIVASDPCSCGRTGMRFKVIGRSDDMVVVRGLNVFPTQIAAILGSMPQLSGDYRIILDGHPPYDRLPVHAEVAKQQGISDALAREVEALIKKRLGVTAEVTLRLFASFPTTEGKTRRVLHSAKDGVGHV</sequence>
<evidence type="ECO:0000313" key="3">
    <source>
        <dbReference type="EMBL" id="SNZ19998.1"/>
    </source>
</evidence>
<evidence type="ECO:0000313" key="4">
    <source>
        <dbReference type="Proteomes" id="UP000219439"/>
    </source>
</evidence>
<evidence type="ECO:0000259" key="1">
    <source>
        <dbReference type="Pfam" id="PF00501"/>
    </source>
</evidence>
<dbReference type="InterPro" id="IPR045851">
    <property type="entry name" value="AMP-bd_C_sf"/>
</dbReference>
<dbReference type="SUPFAM" id="SSF56801">
    <property type="entry name" value="Acetyl-CoA synthetase-like"/>
    <property type="match status" value="1"/>
</dbReference>
<dbReference type="AlphaFoldDB" id="A0A285PEX5"/>
<dbReference type="InterPro" id="IPR028154">
    <property type="entry name" value="AMP-dep_Lig_C"/>
</dbReference>
<organism evidence="3 4">
    <name type="scientific">Cohaesibacter gelatinilyticus</name>
    <dbReference type="NCBI Taxonomy" id="372072"/>
    <lineage>
        <taxon>Bacteria</taxon>
        <taxon>Pseudomonadati</taxon>
        <taxon>Pseudomonadota</taxon>
        <taxon>Alphaproteobacteria</taxon>
        <taxon>Hyphomicrobiales</taxon>
        <taxon>Cohaesibacteraceae</taxon>
    </lineage>
</organism>
<reference evidence="3 4" key="1">
    <citation type="submission" date="2017-09" db="EMBL/GenBank/DDBJ databases">
        <authorList>
            <person name="Ehlers B."/>
            <person name="Leendertz F.H."/>
        </authorList>
    </citation>
    <scope>NUCLEOTIDE SEQUENCE [LARGE SCALE GENOMIC DNA]</scope>
    <source>
        <strain evidence="3 4">DSM 18289</strain>
    </source>
</reference>